<dbReference type="Pfam" id="PF23209">
    <property type="entry name" value="IDM1_C"/>
    <property type="match status" value="1"/>
</dbReference>
<feature type="compositionally biased region" description="Basic and acidic residues" evidence="7">
    <location>
        <begin position="332"/>
        <end position="357"/>
    </location>
</feature>
<feature type="region of interest" description="Disordered" evidence="7">
    <location>
        <begin position="269"/>
        <end position="310"/>
    </location>
</feature>
<dbReference type="InterPro" id="IPR032308">
    <property type="entry name" value="TDBD"/>
</dbReference>
<evidence type="ECO:0000313" key="10">
    <source>
        <dbReference type="Proteomes" id="UP000197138"/>
    </source>
</evidence>
<feature type="compositionally biased region" description="Low complexity" evidence="7">
    <location>
        <begin position="1282"/>
        <end position="1295"/>
    </location>
</feature>
<dbReference type="GO" id="GO:0008270">
    <property type="term" value="F:zinc ion binding"/>
    <property type="evidence" value="ECO:0007669"/>
    <property type="project" value="UniProtKB-KW"/>
</dbReference>
<feature type="compositionally biased region" description="Low complexity" evidence="7">
    <location>
        <begin position="563"/>
        <end position="576"/>
    </location>
</feature>
<keyword evidence="5" id="KW-0539">Nucleus</keyword>
<keyword evidence="2" id="KW-0479">Metal-binding</keyword>
<comment type="subcellular location">
    <subcellularLocation>
        <location evidence="1">Nucleus</location>
    </subcellularLocation>
</comment>
<keyword evidence="3 6" id="KW-0863">Zinc-finger</keyword>
<dbReference type="InterPro" id="IPR016181">
    <property type="entry name" value="Acyl_CoA_acyltransferase"/>
</dbReference>
<accession>A0A218WAC4</accession>
<protein>
    <recommendedName>
        <fullName evidence="8">PHD-type domain-containing protein</fullName>
    </recommendedName>
</protein>
<dbReference type="SMART" id="SM00249">
    <property type="entry name" value="PHD"/>
    <property type="match status" value="1"/>
</dbReference>
<feature type="compositionally biased region" description="Basic and acidic residues" evidence="7">
    <location>
        <begin position="1206"/>
        <end position="1219"/>
    </location>
</feature>
<dbReference type="Pfam" id="PF22970">
    <property type="entry name" value="DUF7028"/>
    <property type="match status" value="1"/>
</dbReference>
<dbReference type="InterPro" id="IPR054292">
    <property type="entry name" value="DUF7028"/>
</dbReference>
<dbReference type="PANTHER" id="PTHR46508">
    <property type="entry name" value="PHD FINGER FAMILY PROTEIN"/>
    <property type="match status" value="1"/>
</dbReference>
<dbReference type="InterPro" id="IPR056511">
    <property type="entry name" value="IDM1_C"/>
</dbReference>
<organism evidence="9 10">
    <name type="scientific">Punica granatum</name>
    <name type="common">Pomegranate</name>
    <dbReference type="NCBI Taxonomy" id="22663"/>
    <lineage>
        <taxon>Eukaryota</taxon>
        <taxon>Viridiplantae</taxon>
        <taxon>Streptophyta</taxon>
        <taxon>Embryophyta</taxon>
        <taxon>Tracheophyta</taxon>
        <taxon>Spermatophyta</taxon>
        <taxon>Magnoliopsida</taxon>
        <taxon>eudicotyledons</taxon>
        <taxon>Gunneridae</taxon>
        <taxon>Pentapetalae</taxon>
        <taxon>rosids</taxon>
        <taxon>malvids</taxon>
        <taxon>Myrtales</taxon>
        <taxon>Lythraceae</taxon>
        <taxon>Punica</taxon>
    </lineage>
</organism>
<reference evidence="10" key="1">
    <citation type="journal article" date="2017" name="Plant J.">
        <title>The pomegranate (Punica granatum L.) genome and the genomics of punicalagin biosynthesis.</title>
        <authorList>
            <person name="Qin G."/>
            <person name="Xu C."/>
            <person name="Ming R."/>
            <person name="Tang H."/>
            <person name="Guyot R."/>
            <person name="Kramer E.M."/>
            <person name="Hu Y."/>
            <person name="Yi X."/>
            <person name="Qi Y."/>
            <person name="Xu X."/>
            <person name="Gao Z."/>
            <person name="Pan H."/>
            <person name="Jian J."/>
            <person name="Tian Y."/>
            <person name="Yue Z."/>
            <person name="Xu Y."/>
        </authorList>
    </citation>
    <scope>NUCLEOTIDE SEQUENCE [LARGE SCALE GENOMIC DNA]</scope>
    <source>
        <strain evidence="10">cv. Dabenzi</strain>
    </source>
</reference>
<dbReference type="EMBL" id="MTKT01004810">
    <property type="protein sequence ID" value="OWM69827.1"/>
    <property type="molecule type" value="Genomic_DNA"/>
</dbReference>
<feature type="region of interest" description="Disordered" evidence="7">
    <location>
        <begin position="1072"/>
        <end position="1092"/>
    </location>
</feature>
<dbReference type="InterPro" id="IPR011011">
    <property type="entry name" value="Znf_FYVE_PHD"/>
</dbReference>
<evidence type="ECO:0000256" key="2">
    <source>
        <dbReference type="ARBA" id="ARBA00022723"/>
    </source>
</evidence>
<proteinExistence type="predicted"/>
<dbReference type="InterPro" id="IPR019787">
    <property type="entry name" value="Znf_PHD-finger"/>
</dbReference>
<feature type="region of interest" description="Disordered" evidence="7">
    <location>
        <begin position="33"/>
        <end position="80"/>
    </location>
</feature>
<evidence type="ECO:0000256" key="4">
    <source>
        <dbReference type="ARBA" id="ARBA00022833"/>
    </source>
</evidence>
<dbReference type="PROSITE" id="PS01359">
    <property type="entry name" value="ZF_PHD_1"/>
    <property type="match status" value="1"/>
</dbReference>
<dbReference type="CDD" id="cd15532">
    <property type="entry name" value="PHD2_CHD_II"/>
    <property type="match status" value="1"/>
</dbReference>
<dbReference type="InterPro" id="IPR001965">
    <property type="entry name" value="Znf_PHD"/>
</dbReference>
<sequence>MPMEENLRSGDRSGIVVKKRSSSGCLIVRKKGDAVCGSGSSGSRKGFAVKNERKRPRPPVSDSESSKEDLPLPPPPRRGVAAETIRVCNGLTVPGKHIAGDSELTSWNGEEKRKRNKLDVFEFDEYDGIDGEIMMRRKGDGGGIGKRFMGSTSLTRSGCGMEFESGTSRHAVVASRRSMYFDRAGSLSGERKRDVERIPLSVMREEYMNNSDKPIRVQGKNGVLKVHVNKKKKLGGSTSDYDWKNDDNRKSSRYDVIIKKNAGLLASSADEHGYEKHKPFSRMQKDRLNRQKFVPTETNESSEEDLGDSDMLLKQRSEEAARKNVIVYSSRAEKKRGSISRIDRDKLTSKISQPRDGDSDDANISLKRKSREVEGRDSSMKISLESEKTPKGKAVAPGKGVKRGSGTEKQKLRENIRNMLLSAGWEIDYKPRRNRDYLDAVYVSPSGTSYWSIIKAYDALQKQLDNETGVNGGDRSAFKVSDEILSQLTRKTQKKMEKELKKKQREGTESENTGEVARKKTSYTKEEAESTESDSAEEKLSSFMKQGTKSLKGKTNDSGSTGSQKKSAKVSSANVSLHGRKNRKLGRCTLLIRSSDKGSNSESDGFVPYTGKRTLLSWLIDSGLVELSQKVQYMNRRKTRVLLEGWMTRDGIHCGCCSKILTVSKFEIHAGSKLRQPFQNIYLESGASLLQCQIDAWNRQEESDREGFHSVDVDGDDPNDDTCGLCGDGGDLICCDGCPSTFHQSCLNIQMLPQGDWHCPNCTCRFCGSAGEHVSENHSLSASELLTFHKSCIEDIDVIASDSATLNPSFCSQKCWELFEHLQKYLGAKQELEGGFSWSLIRRTDPESDFSMRGLPQRVECNSKLAVALSIMDECFLPIVDRRTGINMIHNVLYNCGSNFSRINYGGFYTVVLERGDEIISAASLRFHGTQLAEMPFIGTRHIYRRQGMCRRLFSAIETALRSLKIEKLVIPAISELMHTWTVVFGFTPAVESLKQEMRSLNMLVFPGLDMLQKHLLEQETAWSKGTAASFSGAAAMELEEGKKIATNPLSSDKSDGDLSSEQVLEMGGKVEEMDSDPNSQGGSSNDTDVVNSSDDAIVHLSFELAVKSAESQLEQTVDAPSDSDCGSQDMEEKYILNPPGQDSAKPIESGDMNDSCDMKVEVSFDESKLTLEGRSLEKLKEIAKTNDAQIPVKCMSPSDVSRTAPEMEEKPVQAPKEEETTEEMDVNSEDVSASLPSNSAEPMPVNSDSNCQVSGDGESESEVPADGGACSPQDVEVGIKSVSSSEFDDSWPSSTGSARDDANKKAPAKHNRANCTTAPEIAGTAIVPSQEMENYTGIVPYVYCKIRKLKRRHGFQRLGDYLDEPPTGSSMAEGNSCDRCEYRFWISGDAGDH</sequence>
<dbReference type="Proteomes" id="UP000197138">
    <property type="component" value="Unassembled WGS sequence"/>
</dbReference>
<dbReference type="CDD" id="cd04301">
    <property type="entry name" value="NAT_SF"/>
    <property type="match status" value="1"/>
</dbReference>
<evidence type="ECO:0000259" key="8">
    <source>
        <dbReference type="PROSITE" id="PS50016"/>
    </source>
</evidence>
<feature type="compositionally biased region" description="Basic and acidic residues" evidence="7">
    <location>
        <begin position="371"/>
        <end position="390"/>
    </location>
</feature>
<feature type="compositionally biased region" description="Acidic residues" evidence="7">
    <location>
        <begin position="1220"/>
        <end position="1229"/>
    </location>
</feature>
<evidence type="ECO:0000313" key="9">
    <source>
        <dbReference type="EMBL" id="OWM69827.1"/>
    </source>
</evidence>
<feature type="compositionally biased region" description="Basic and acidic residues" evidence="7">
    <location>
        <begin position="494"/>
        <end position="508"/>
    </location>
</feature>
<dbReference type="Gene3D" id="3.30.40.10">
    <property type="entry name" value="Zinc/RING finger domain, C3HC4 (zinc finger)"/>
    <property type="match status" value="1"/>
</dbReference>
<dbReference type="InterPro" id="IPR019786">
    <property type="entry name" value="Zinc_finger_PHD-type_CS"/>
</dbReference>
<feature type="compositionally biased region" description="Polar residues" evidence="7">
    <location>
        <begin position="1230"/>
        <end position="1254"/>
    </location>
</feature>
<dbReference type="Pfam" id="PF00628">
    <property type="entry name" value="PHD"/>
    <property type="match status" value="1"/>
</dbReference>
<keyword evidence="4" id="KW-0862">Zinc</keyword>
<dbReference type="SUPFAM" id="SSF55729">
    <property type="entry name" value="Acyl-CoA N-acyltransferases (Nat)"/>
    <property type="match status" value="1"/>
</dbReference>
<feature type="region of interest" description="Disordered" evidence="7">
    <location>
        <begin position="1194"/>
        <end position="1313"/>
    </location>
</feature>
<evidence type="ECO:0000256" key="5">
    <source>
        <dbReference type="ARBA" id="ARBA00023242"/>
    </source>
</evidence>
<evidence type="ECO:0000256" key="1">
    <source>
        <dbReference type="ARBA" id="ARBA00004123"/>
    </source>
</evidence>
<gene>
    <name evidence="9" type="ORF">CDL15_Pgr025676</name>
</gene>
<dbReference type="Pfam" id="PF16135">
    <property type="entry name" value="TDBD"/>
    <property type="match status" value="1"/>
</dbReference>
<dbReference type="PANTHER" id="PTHR46508:SF3">
    <property type="entry name" value="ACYL-COA N-ACYLTRANSFERASE WITH RING_FYVE_PHD-TYPE ZINC FINGER PROTEIN"/>
    <property type="match status" value="1"/>
</dbReference>
<dbReference type="PROSITE" id="PS50016">
    <property type="entry name" value="ZF_PHD_2"/>
    <property type="match status" value="1"/>
</dbReference>
<dbReference type="SUPFAM" id="SSF57903">
    <property type="entry name" value="FYVE/PHD zinc finger"/>
    <property type="match status" value="1"/>
</dbReference>
<dbReference type="InterPro" id="IPR013083">
    <property type="entry name" value="Znf_RING/FYVE/PHD"/>
</dbReference>
<comment type="caution">
    <text evidence="9">The sequence shown here is derived from an EMBL/GenBank/DDBJ whole genome shotgun (WGS) entry which is preliminary data.</text>
</comment>
<feature type="compositionally biased region" description="Basic and acidic residues" evidence="7">
    <location>
        <begin position="269"/>
        <end position="289"/>
    </location>
</feature>
<evidence type="ECO:0000256" key="7">
    <source>
        <dbReference type="SAM" id="MobiDB-lite"/>
    </source>
</evidence>
<name>A0A218WAC4_PUNGR</name>
<feature type="region of interest" description="Disordered" evidence="7">
    <location>
        <begin position="332"/>
        <end position="406"/>
    </location>
</feature>
<dbReference type="GO" id="GO:0005634">
    <property type="term" value="C:nucleus"/>
    <property type="evidence" value="ECO:0007669"/>
    <property type="project" value="UniProtKB-SubCell"/>
</dbReference>
<evidence type="ECO:0000256" key="3">
    <source>
        <dbReference type="ARBA" id="ARBA00022771"/>
    </source>
</evidence>
<feature type="domain" description="PHD-type" evidence="8">
    <location>
        <begin position="720"/>
        <end position="765"/>
    </location>
</feature>
<evidence type="ECO:0000256" key="6">
    <source>
        <dbReference type="PROSITE-ProRule" id="PRU00146"/>
    </source>
</evidence>
<feature type="region of interest" description="Disordered" evidence="7">
    <location>
        <begin position="489"/>
        <end position="580"/>
    </location>
</feature>